<dbReference type="InterPro" id="IPR006076">
    <property type="entry name" value="FAD-dep_OxRdtase"/>
</dbReference>
<dbReference type="Proteomes" id="UP000830671">
    <property type="component" value="Chromosome 9"/>
</dbReference>
<dbReference type="Pfam" id="PF01266">
    <property type="entry name" value="DAO"/>
    <property type="match status" value="1"/>
</dbReference>
<feature type="domain" description="FAD dependent oxidoreductase" evidence="1">
    <location>
        <begin position="89"/>
        <end position="512"/>
    </location>
</feature>
<dbReference type="PANTHER" id="PTHR13847">
    <property type="entry name" value="SARCOSINE DEHYDROGENASE-RELATED"/>
    <property type="match status" value="1"/>
</dbReference>
<evidence type="ECO:0000259" key="1">
    <source>
        <dbReference type="Pfam" id="PF01266"/>
    </source>
</evidence>
<reference evidence="2" key="1">
    <citation type="journal article" date="2021" name="Mol. Plant Microbe Interact.">
        <title>Complete Genome Sequence of the Plant-Pathogenic Fungus Colletotrichum lupini.</title>
        <authorList>
            <person name="Baroncelli R."/>
            <person name="Pensec F."/>
            <person name="Da Lio D."/>
            <person name="Boufleur T."/>
            <person name="Vicente I."/>
            <person name="Sarrocco S."/>
            <person name="Picot A."/>
            <person name="Baraldi E."/>
            <person name="Sukno S."/>
            <person name="Thon M."/>
            <person name="Le Floch G."/>
        </authorList>
    </citation>
    <scope>NUCLEOTIDE SEQUENCE</scope>
    <source>
        <strain evidence="2">IMI 504893</strain>
    </source>
</reference>
<dbReference type="EMBL" id="CP019481">
    <property type="protein sequence ID" value="UQC91640.1"/>
    <property type="molecule type" value="Genomic_DNA"/>
</dbReference>
<evidence type="ECO:0000313" key="2">
    <source>
        <dbReference type="EMBL" id="UQC91640.1"/>
    </source>
</evidence>
<dbReference type="KEGG" id="clup:CLUP02_17176"/>
<dbReference type="Gene3D" id="3.30.9.10">
    <property type="entry name" value="D-Amino Acid Oxidase, subunit A, domain 2"/>
    <property type="match status" value="1"/>
</dbReference>
<dbReference type="GeneID" id="73351100"/>
<proteinExistence type="predicted"/>
<organism evidence="2 3">
    <name type="scientific">Colletotrichum lupini</name>
    <dbReference type="NCBI Taxonomy" id="145971"/>
    <lineage>
        <taxon>Eukaryota</taxon>
        <taxon>Fungi</taxon>
        <taxon>Dikarya</taxon>
        <taxon>Ascomycota</taxon>
        <taxon>Pezizomycotina</taxon>
        <taxon>Sordariomycetes</taxon>
        <taxon>Hypocreomycetidae</taxon>
        <taxon>Glomerellales</taxon>
        <taxon>Glomerellaceae</taxon>
        <taxon>Colletotrichum</taxon>
        <taxon>Colletotrichum acutatum species complex</taxon>
    </lineage>
</organism>
<dbReference type="SUPFAM" id="SSF51905">
    <property type="entry name" value="FAD/NAD(P)-binding domain"/>
    <property type="match status" value="1"/>
</dbReference>
<dbReference type="RefSeq" id="XP_049153237.1">
    <property type="nucleotide sequence ID" value="XM_049296090.1"/>
</dbReference>
<evidence type="ECO:0000313" key="3">
    <source>
        <dbReference type="Proteomes" id="UP000830671"/>
    </source>
</evidence>
<dbReference type="GO" id="GO:0005737">
    <property type="term" value="C:cytoplasm"/>
    <property type="evidence" value="ECO:0007669"/>
    <property type="project" value="TreeGrafter"/>
</dbReference>
<protein>
    <recommendedName>
        <fullName evidence="1">FAD dependent oxidoreductase domain-containing protein</fullName>
    </recommendedName>
</protein>
<name>A0A9Q8WQW2_9PEZI</name>
<feature type="non-terminal residue" evidence="2">
    <location>
        <position position="1"/>
    </location>
</feature>
<accession>A0A9Q8WQW2</accession>
<dbReference type="InterPro" id="IPR036188">
    <property type="entry name" value="FAD/NAD-bd_sf"/>
</dbReference>
<dbReference type="PANTHER" id="PTHR13847:SF213">
    <property type="entry name" value="DEPENDENT OXIDOREDUCTASE, PUTATIVE-RELATED"/>
    <property type="match status" value="1"/>
</dbReference>
<gene>
    <name evidence="2" type="ORF">CLUP02_17176</name>
</gene>
<dbReference type="AlphaFoldDB" id="A0A9Q8WQW2"/>
<dbReference type="Gene3D" id="3.50.50.60">
    <property type="entry name" value="FAD/NAD(P)-binding domain"/>
    <property type="match status" value="1"/>
</dbReference>
<sequence>ILDSFPEQFHFSNTARSKTGTSFFNFVVPPSSFMFEMRLIIPIILSLASTVLGQDPGLPVANPTISYWQLPPLEGVADHQSEHLPTDVDVVVIGSGMSGTSIAWHLLKENDSSTPLRVAIIEARQACSGATGRNGGHIRPSSYAEYAGAKTAVSQSEAAKITRLRSAHVDALISAANSLPKEGRLAAEARVVDSIDAFFDQERWETAVEQVKTLKDEVPDVGAEWSIFEGEEARNISLLTETVGILTGTTKMAGAIWPYRFITNALKSLLSTYPNFTLDTNTVALNISAITESASPSDYEVHTSRGSIRTKHVVYATNAWTPHFVPGLQGAIRGGRLHMSAQLGGNGLPKAGEWPSYTGNGSLAGGRAWSLYRNGLDYIVQMPRNGEFMFGADVDGDDANVDTYDDSRAPLHLSASYLNGALPNHFGYDTWGSERTDFPQSLDPSVWNGRTKRVWVGIEGSSVDSRPFVGRIPQSATGRSVKATSTGSEWVSASFDGEGMCFAWLCGRALSRMIAKTGSGANASNGSSTIPEWFPESFLVTEERLEKKNVTKRQVRQWTHPRMAKVLHWE</sequence>
<keyword evidence="3" id="KW-1185">Reference proteome</keyword>